<keyword evidence="4" id="KW-0238">DNA-binding</keyword>
<evidence type="ECO:0000256" key="1">
    <source>
        <dbReference type="ARBA" id="ARBA00004123"/>
    </source>
</evidence>
<evidence type="ECO:0000256" key="5">
    <source>
        <dbReference type="ARBA" id="ARBA00023163"/>
    </source>
</evidence>
<organism evidence="8 9">
    <name type="scientific">Lagenidium giganteum</name>
    <dbReference type="NCBI Taxonomy" id="4803"/>
    <lineage>
        <taxon>Eukaryota</taxon>
        <taxon>Sar</taxon>
        <taxon>Stramenopiles</taxon>
        <taxon>Oomycota</taxon>
        <taxon>Peronosporomycetes</taxon>
        <taxon>Pythiales</taxon>
        <taxon>Pythiaceae</taxon>
    </lineage>
</organism>
<keyword evidence="6" id="KW-0539">Nucleus</keyword>
<dbReference type="Proteomes" id="UP001146120">
    <property type="component" value="Unassembled WGS sequence"/>
</dbReference>
<dbReference type="PANTHER" id="PTHR13421:SF16">
    <property type="entry name" value="SNRNA-ACTIVATING PROTEIN COMPLEX SUBUNIT 3"/>
    <property type="match status" value="1"/>
</dbReference>
<dbReference type="GO" id="GO:0005634">
    <property type="term" value="C:nucleus"/>
    <property type="evidence" value="ECO:0007669"/>
    <property type="project" value="UniProtKB-SubCell"/>
</dbReference>
<comment type="similarity">
    <text evidence="2">Belongs to the SNAPC3/SRD2 family.</text>
</comment>
<dbReference type="GO" id="GO:0003681">
    <property type="term" value="F:bent DNA binding"/>
    <property type="evidence" value="ECO:0007669"/>
    <property type="project" value="TreeGrafter"/>
</dbReference>
<evidence type="ECO:0000256" key="6">
    <source>
        <dbReference type="ARBA" id="ARBA00023242"/>
    </source>
</evidence>
<dbReference type="PANTHER" id="PTHR13421">
    <property type="entry name" value="SNRNA-ACTIVATING PROTEIN COMPLEX SUBUNIT 3"/>
    <property type="match status" value="1"/>
</dbReference>
<dbReference type="InterPro" id="IPR022042">
    <property type="entry name" value="snRNA-activating_su3"/>
</dbReference>
<evidence type="ECO:0000256" key="4">
    <source>
        <dbReference type="ARBA" id="ARBA00023125"/>
    </source>
</evidence>
<feature type="compositionally biased region" description="Acidic residues" evidence="7">
    <location>
        <begin position="89"/>
        <end position="106"/>
    </location>
</feature>
<dbReference type="GO" id="GO:0000978">
    <property type="term" value="F:RNA polymerase II cis-regulatory region sequence-specific DNA binding"/>
    <property type="evidence" value="ECO:0007669"/>
    <property type="project" value="TreeGrafter"/>
</dbReference>
<evidence type="ECO:0000256" key="2">
    <source>
        <dbReference type="ARBA" id="ARBA00010410"/>
    </source>
</evidence>
<dbReference type="AlphaFoldDB" id="A0AAV2YVI7"/>
<evidence type="ECO:0000256" key="7">
    <source>
        <dbReference type="SAM" id="MobiDB-lite"/>
    </source>
</evidence>
<protein>
    <recommendedName>
        <fullName evidence="10">snRNA-activating protein complex subunit 3</fullName>
    </recommendedName>
</protein>
<feature type="compositionally biased region" description="Basic residues" evidence="7">
    <location>
        <begin position="113"/>
        <end position="133"/>
    </location>
</feature>
<dbReference type="Pfam" id="PF12251">
    <property type="entry name" value="SNAPC3"/>
    <property type="match status" value="1"/>
</dbReference>
<sequence>MNLSSLFPPLLSTHARSAAQAAETNVEIDVKDIELPALEQQVEQHVYQALQKWNAYDHVNLDKAVNNTGRLRKYRQVAKWMVYRDVSDEETADEGDGDGDGDDDAAAEPTQPKKARKGKRKQKKERAKKRKHREALEDIFSVLPPIAQLRAARRPNERIQAFVDRYRVKTKTLMTKRSLADTAPWLCFEFARKQPMLAASSSNDKDNSDTDDSDDGGDGRGGVPAAPPPPSANKHRILSLAASVAQQALGDVADKGIEQKEEDAILWVDILHPSKDPAKTQSFLVLASQTLADVVDLVACAYDQRLHEHAKHSKLVFFDGRFYMDRRDGDNQIDYSQEIQDWILARPSRKAKYGVHDRSQGSDIGTLAETCWKDVAWKVDVPGVYIHQGECEHLVRLRDARVVHEHDESDRSAFPLRLPNPLLRLLRNCFICSNYCAKFVCFGDRLSISDPMFYCERCYRTAHYDNAGQLIYADFQSFPFIQD</sequence>
<evidence type="ECO:0000256" key="3">
    <source>
        <dbReference type="ARBA" id="ARBA00023015"/>
    </source>
</evidence>
<feature type="region of interest" description="Disordered" evidence="7">
    <location>
        <begin position="198"/>
        <end position="234"/>
    </location>
</feature>
<name>A0AAV2YVI7_9STRA</name>
<keyword evidence="3" id="KW-0805">Transcription regulation</keyword>
<dbReference type="GO" id="GO:0042795">
    <property type="term" value="P:snRNA transcription by RNA polymerase II"/>
    <property type="evidence" value="ECO:0007669"/>
    <property type="project" value="TreeGrafter"/>
</dbReference>
<evidence type="ECO:0000313" key="9">
    <source>
        <dbReference type="Proteomes" id="UP001146120"/>
    </source>
</evidence>
<keyword evidence="9" id="KW-1185">Reference proteome</keyword>
<gene>
    <name evidence="8" type="ORF">N0F65_008798</name>
</gene>
<evidence type="ECO:0000313" key="8">
    <source>
        <dbReference type="EMBL" id="DAZ98672.1"/>
    </source>
</evidence>
<feature type="region of interest" description="Disordered" evidence="7">
    <location>
        <begin position="89"/>
        <end position="133"/>
    </location>
</feature>
<dbReference type="GO" id="GO:0042796">
    <property type="term" value="P:snRNA transcription by RNA polymerase III"/>
    <property type="evidence" value="ECO:0007669"/>
    <property type="project" value="TreeGrafter"/>
</dbReference>
<dbReference type="GO" id="GO:0001006">
    <property type="term" value="F:RNA polymerase III type 3 promoter sequence-specific DNA binding"/>
    <property type="evidence" value="ECO:0007669"/>
    <property type="project" value="TreeGrafter"/>
</dbReference>
<keyword evidence="5" id="KW-0804">Transcription</keyword>
<dbReference type="EMBL" id="DAKRPA010000100">
    <property type="protein sequence ID" value="DAZ98672.1"/>
    <property type="molecule type" value="Genomic_DNA"/>
</dbReference>
<accession>A0AAV2YVI7</accession>
<comment type="caution">
    <text evidence="8">The sequence shown here is derived from an EMBL/GenBank/DDBJ whole genome shotgun (WGS) entry which is preliminary data.</text>
</comment>
<dbReference type="GO" id="GO:0001046">
    <property type="term" value="F:core promoter sequence-specific DNA binding"/>
    <property type="evidence" value="ECO:0007669"/>
    <property type="project" value="TreeGrafter"/>
</dbReference>
<reference evidence="8" key="2">
    <citation type="journal article" date="2023" name="Microbiol Resour">
        <title>Decontamination and Annotation of the Draft Genome Sequence of the Oomycete Lagenidium giganteum ARSEF 373.</title>
        <authorList>
            <person name="Morgan W.R."/>
            <person name="Tartar A."/>
        </authorList>
    </citation>
    <scope>NUCLEOTIDE SEQUENCE</scope>
    <source>
        <strain evidence="8">ARSEF 373</strain>
    </source>
</reference>
<dbReference type="GO" id="GO:0019185">
    <property type="term" value="C:snRNA-activating protein complex"/>
    <property type="evidence" value="ECO:0007669"/>
    <property type="project" value="TreeGrafter"/>
</dbReference>
<reference evidence="8" key="1">
    <citation type="submission" date="2022-11" db="EMBL/GenBank/DDBJ databases">
        <authorList>
            <person name="Morgan W.R."/>
            <person name="Tartar A."/>
        </authorList>
    </citation>
    <scope>NUCLEOTIDE SEQUENCE</scope>
    <source>
        <strain evidence="8">ARSEF 373</strain>
    </source>
</reference>
<evidence type="ECO:0008006" key="10">
    <source>
        <dbReference type="Google" id="ProtNLM"/>
    </source>
</evidence>
<comment type="subcellular location">
    <subcellularLocation>
        <location evidence="1">Nucleus</location>
    </subcellularLocation>
</comment>
<proteinExistence type="inferred from homology"/>